<dbReference type="AlphaFoldDB" id="A0A2K1IH92"/>
<dbReference type="Proteomes" id="UP000006727">
    <property type="component" value="Chromosome 24"/>
</dbReference>
<dbReference type="EnsemblPlants" id="Pp3c24_18480V3.1">
    <property type="protein sequence ID" value="Pp3c24_18480V3.1"/>
    <property type="gene ID" value="Pp3c24_18480"/>
</dbReference>
<evidence type="ECO:0000313" key="1">
    <source>
        <dbReference type="EMBL" id="PNR28644.1"/>
    </source>
</evidence>
<reference evidence="1 3" key="2">
    <citation type="journal article" date="2018" name="Plant J.">
        <title>The Physcomitrella patens chromosome-scale assembly reveals moss genome structure and evolution.</title>
        <authorList>
            <person name="Lang D."/>
            <person name="Ullrich K.K."/>
            <person name="Murat F."/>
            <person name="Fuchs J."/>
            <person name="Jenkins J."/>
            <person name="Haas F.B."/>
            <person name="Piednoel M."/>
            <person name="Gundlach H."/>
            <person name="Van Bel M."/>
            <person name="Meyberg R."/>
            <person name="Vives C."/>
            <person name="Morata J."/>
            <person name="Symeonidi A."/>
            <person name="Hiss M."/>
            <person name="Muchero W."/>
            <person name="Kamisugi Y."/>
            <person name="Saleh O."/>
            <person name="Blanc G."/>
            <person name="Decker E.L."/>
            <person name="van Gessel N."/>
            <person name="Grimwood J."/>
            <person name="Hayes R.D."/>
            <person name="Graham S.W."/>
            <person name="Gunter L.E."/>
            <person name="McDaniel S.F."/>
            <person name="Hoernstein S.N.W."/>
            <person name="Larsson A."/>
            <person name="Li F.W."/>
            <person name="Perroud P.F."/>
            <person name="Phillips J."/>
            <person name="Ranjan P."/>
            <person name="Rokshar D.S."/>
            <person name="Rothfels C.J."/>
            <person name="Schneider L."/>
            <person name="Shu S."/>
            <person name="Stevenson D.W."/>
            <person name="Thummler F."/>
            <person name="Tillich M."/>
            <person name="Villarreal Aguilar J.C."/>
            <person name="Widiez T."/>
            <person name="Wong G.K."/>
            <person name="Wymore A."/>
            <person name="Zhang Y."/>
            <person name="Zimmer A.D."/>
            <person name="Quatrano R.S."/>
            <person name="Mayer K.F.X."/>
            <person name="Goodstein D."/>
            <person name="Casacuberta J.M."/>
            <person name="Vandepoele K."/>
            <person name="Reski R."/>
            <person name="Cuming A.C."/>
            <person name="Tuskan G.A."/>
            <person name="Maumus F."/>
            <person name="Salse J."/>
            <person name="Schmutz J."/>
            <person name="Rensing S.A."/>
        </authorList>
    </citation>
    <scope>NUCLEOTIDE SEQUENCE [LARGE SCALE GENOMIC DNA]</scope>
    <source>
        <strain evidence="2 3">cv. Gransden 2004</strain>
    </source>
</reference>
<proteinExistence type="predicted"/>
<name>A0A2K1IH92_PHYPA</name>
<dbReference type="Gramene" id="Pp3c24_18480V3.1">
    <property type="protein sequence ID" value="Pp3c24_18480V3.1"/>
    <property type="gene ID" value="Pp3c24_18480"/>
</dbReference>
<dbReference type="PaxDb" id="3218-PP1S101_248V6.1"/>
<keyword evidence="3" id="KW-1185">Reference proteome</keyword>
<protein>
    <submittedName>
        <fullName evidence="1 2">Uncharacterized protein</fullName>
    </submittedName>
</protein>
<accession>A0A2K1IH92</accession>
<reference evidence="1 3" key="1">
    <citation type="journal article" date="2008" name="Science">
        <title>The Physcomitrella genome reveals evolutionary insights into the conquest of land by plants.</title>
        <authorList>
            <person name="Rensing S."/>
            <person name="Lang D."/>
            <person name="Zimmer A."/>
            <person name="Terry A."/>
            <person name="Salamov A."/>
            <person name="Shapiro H."/>
            <person name="Nishiyama T."/>
            <person name="Perroud P.-F."/>
            <person name="Lindquist E."/>
            <person name="Kamisugi Y."/>
            <person name="Tanahashi T."/>
            <person name="Sakakibara K."/>
            <person name="Fujita T."/>
            <person name="Oishi K."/>
            <person name="Shin-I T."/>
            <person name="Kuroki Y."/>
            <person name="Toyoda A."/>
            <person name="Suzuki Y."/>
            <person name="Hashimoto A."/>
            <person name="Yamaguchi K."/>
            <person name="Sugano A."/>
            <person name="Kohara Y."/>
            <person name="Fujiyama A."/>
            <person name="Anterola A."/>
            <person name="Aoki S."/>
            <person name="Ashton N."/>
            <person name="Barbazuk W.B."/>
            <person name="Barker E."/>
            <person name="Bennetzen J."/>
            <person name="Bezanilla M."/>
            <person name="Blankenship R."/>
            <person name="Cho S.H."/>
            <person name="Dutcher S."/>
            <person name="Estelle M."/>
            <person name="Fawcett J.A."/>
            <person name="Gundlach H."/>
            <person name="Hanada K."/>
            <person name="Heyl A."/>
            <person name="Hicks K.A."/>
            <person name="Hugh J."/>
            <person name="Lohr M."/>
            <person name="Mayer K."/>
            <person name="Melkozernov A."/>
            <person name="Murata T."/>
            <person name="Nelson D."/>
            <person name="Pils B."/>
            <person name="Prigge M."/>
            <person name="Reiss B."/>
            <person name="Renner T."/>
            <person name="Rombauts S."/>
            <person name="Rushton P."/>
            <person name="Sanderfoot A."/>
            <person name="Schween G."/>
            <person name="Shiu S.-H."/>
            <person name="Stueber K."/>
            <person name="Theodoulou F.L."/>
            <person name="Tu H."/>
            <person name="Van de Peer Y."/>
            <person name="Verrier P.J."/>
            <person name="Waters E."/>
            <person name="Wood A."/>
            <person name="Yang L."/>
            <person name="Cove D."/>
            <person name="Cuming A."/>
            <person name="Hasebe M."/>
            <person name="Lucas S."/>
            <person name="Mishler D.B."/>
            <person name="Reski R."/>
            <person name="Grigoriev I."/>
            <person name="Quatrano R.S."/>
            <person name="Boore J.L."/>
        </authorList>
    </citation>
    <scope>NUCLEOTIDE SEQUENCE [LARGE SCALE GENOMIC DNA]</scope>
    <source>
        <strain evidence="2 3">cv. Gransden 2004</strain>
    </source>
</reference>
<dbReference type="EMBL" id="ABEU02000024">
    <property type="protein sequence ID" value="PNR28644.1"/>
    <property type="molecule type" value="Genomic_DNA"/>
</dbReference>
<evidence type="ECO:0000313" key="2">
    <source>
        <dbReference type="EnsemblPlants" id="Pp3c24_18480V3.1"/>
    </source>
</evidence>
<evidence type="ECO:0000313" key="3">
    <source>
        <dbReference type="Proteomes" id="UP000006727"/>
    </source>
</evidence>
<gene>
    <name evidence="1" type="ORF">PHYPA_029237</name>
</gene>
<reference evidence="2" key="3">
    <citation type="submission" date="2020-12" db="UniProtKB">
        <authorList>
            <consortium name="EnsemblPlants"/>
        </authorList>
    </citation>
    <scope>IDENTIFICATION</scope>
</reference>
<dbReference type="EnsemblPlants" id="Pp3c24_18480V3.2">
    <property type="protein sequence ID" value="Pp3c24_18480V3.2"/>
    <property type="gene ID" value="Pp3c24_18480"/>
</dbReference>
<dbReference type="Gramene" id="Pp3c24_18480V3.2">
    <property type="protein sequence ID" value="Pp3c24_18480V3.2"/>
    <property type="gene ID" value="Pp3c24_18480"/>
</dbReference>
<organism evidence="1">
    <name type="scientific">Physcomitrium patens</name>
    <name type="common">Spreading-leaved earth moss</name>
    <name type="synonym">Physcomitrella patens</name>
    <dbReference type="NCBI Taxonomy" id="3218"/>
    <lineage>
        <taxon>Eukaryota</taxon>
        <taxon>Viridiplantae</taxon>
        <taxon>Streptophyta</taxon>
        <taxon>Embryophyta</taxon>
        <taxon>Bryophyta</taxon>
        <taxon>Bryophytina</taxon>
        <taxon>Bryopsida</taxon>
        <taxon>Funariidae</taxon>
        <taxon>Funariales</taxon>
        <taxon>Funariaceae</taxon>
        <taxon>Physcomitrium</taxon>
    </lineage>
</organism>
<sequence>MRKRDLGILLLSALAIFFSLQSMGFWWRRVIGSEALSLTTHTAAAH</sequence>